<dbReference type="GO" id="GO:0006508">
    <property type="term" value="P:proteolysis"/>
    <property type="evidence" value="ECO:0007669"/>
    <property type="project" value="InterPro"/>
</dbReference>
<reference evidence="1" key="1">
    <citation type="journal article" date="2014" name="Front. Microbiol.">
        <title>High frequency of phylogenetically diverse reductive dehalogenase-homologous genes in deep subseafloor sedimentary metagenomes.</title>
        <authorList>
            <person name="Kawai M."/>
            <person name="Futagami T."/>
            <person name="Toyoda A."/>
            <person name="Takaki Y."/>
            <person name="Nishi S."/>
            <person name="Hori S."/>
            <person name="Arai W."/>
            <person name="Tsubouchi T."/>
            <person name="Morono Y."/>
            <person name="Uchiyama I."/>
            <person name="Ito T."/>
            <person name="Fujiyama A."/>
            <person name="Inagaki F."/>
            <person name="Takami H."/>
        </authorList>
    </citation>
    <scope>NUCLEOTIDE SEQUENCE</scope>
    <source>
        <strain evidence="1">Expedition CK06-06</strain>
    </source>
</reference>
<dbReference type="AlphaFoldDB" id="X0XHS9"/>
<feature type="non-terminal residue" evidence="1">
    <location>
        <position position="1"/>
    </location>
</feature>
<accession>X0XHS9</accession>
<sequence length="97" mass="10698">HVAGIMGIDRVGIGTDYAGPIPEPMATRMVTRMKESLALSGWREEHQITPGAVVEGFGEWREWPNITRGLVSRGYSEDEIKGILGGNFLRIFKEVVG</sequence>
<evidence type="ECO:0008006" key="2">
    <source>
        <dbReference type="Google" id="ProtNLM"/>
    </source>
</evidence>
<organism evidence="1">
    <name type="scientific">marine sediment metagenome</name>
    <dbReference type="NCBI Taxonomy" id="412755"/>
    <lineage>
        <taxon>unclassified sequences</taxon>
        <taxon>metagenomes</taxon>
        <taxon>ecological metagenomes</taxon>
    </lineage>
</organism>
<dbReference type="PANTHER" id="PTHR10443">
    <property type="entry name" value="MICROSOMAL DIPEPTIDASE"/>
    <property type="match status" value="1"/>
</dbReference>
<comment type="caution">
    <text evidence="1">The sequence shown here is derived from an EMBL/GenBank/DDBJ whole genome shotgun (WGS) entry which is preliminary data.</text>
</comment>
<dbReference type="GO" id="GO:0070573">
    <property type="term" value="F:metallodipeptidase activity"/>
    <property type="evidence" value="ECO:0007669"/>
    <property type="project" value="InterPro"/>
</dbReference>
<dbReference type="Pfam" id="PF01244">
    <property type="entry name" value="Peptidase_M19"/>
    <property type="match status" value="1"/>
</dbReference>
<evidence type="ECO:0000313" key="1">
    <source>
        <dbReference type="EMBL" id="GAG42695.1"/>
    </source>
</evidence>
<dbReference type="Gene3D" id="3.20.20.140">
    <property type="entry name" value="Metal-dependent hydrolases"/>
    <property type="match status" value="1"/>
</dbReference>
<dbReference type="SUPFAM" id="SSF51556">
    <property type="entry name" value="Metallo-dependent hydrolases"/>
    <property type="match status" value="1"/>
</dbReference>
<dbReference type="PROSITE" id="PS51365">
    <property type="entry name" value="RENAL_DIPEPTIDASE_2"/>
    <property type="match status" value="1"/>
</dbReference>
<protein>
    <recommendedName>
        <fullName evidence="2">Membrane dipeptidase</fullName>
    </recommendedName>
</protein>
<proteinExistence type="predicted"/>
<gene>
    <name evidence="1" type="ORF">S01H1_81384</name>
</gene>
<dbReference type="EMBL" id="BARS01055069">
    <property type="protein sequence ID" value="GAG42695.1"/>
    <property type="molecule type" value="Genomic_DNA"/>
</dbReference>
<dbReference type="InterPro" id="IPR008257">
    <property type="entry name" value="Pept_M19"/>
</dbReference>
<dbReference type="PANTHER" id="PTHR10443:SF12">
    <property type="entry name" value="DIPEPTIDASE"/>
    <property type="match status" value="1"/>
</dbReference>
<name>X0XHS9_9ZZZZ</name>
<dbReference type="InterPro" id="IPR032466">
    <property type="entry name" value="Metal_Hydrolase"/>
</dbReference>